<dbReference type="GO" id="GO:0005886">
    <property type="term" value="C:plasma membrane"/>
    <property type="evidence" value="ECO:0007669"/>
    <property type="project" value="UniProtKB-SubCell"/>
</dbReference>
<evidence type="ECO:0000256" key="4">
    <source>
        <dbReference type="ARBA" id="ARBA00022475"/>
    </source>
</evidence>
<reference evidence="9 10" key="1">
    <citation type="submission" date="2016-11" db="EMBL/GenBank/DDBJ databases">
        <authorList>
            <person name="Jaros S."/>
            <person name="Januszkiewicz K."/>
            <person name="Wedrychowicz H."/>
        </authorList>
    </citation>
    <scope>NUCLEOTIDE SEQUENCE [LARGE SCALE GENOMIC DNA]</scope>
    <source>
        <strain evidence="9 10">DSM 17477</strain>
    </source>
</reference>
<feature type="transmembrane region" description="Helical" evidence="8">
    <location>
        <begin position="91"/>
        <end position="112"/>
    </location>
</feature>
<evidence type="ECO:0000256" key="6">
    <source>
        <dbReference type="ARBA" id="ARBA00022989"/>
    </source>
</evidence>
<dbReference type="Pfam" id="PF01032">
    <property type="entry name" value="FecCD"/>
    <property type="match status" value="1"/>
</dbReference>
<dbReference type="AlphaFoldDB" id="A0A1M6B3I2"/>
<keyword evidence="3" id="KW-0813">Transport</keyword>
<gene>
    <name evidence="9" type="ORF">SAMN02745751_00344</name>
</gene>
<dbReference type="PANTHER" id="PTHR30472:SF24">
    <property type="entry name" value="FERRIC ENTEROBACTIN TRANSPORT SYSTEM PERMEASE PROTEIN FEPG"/>
    <property type="match status" value="1"/>
</dbReference>
<comment type="subcellular location">
    <subcellularLocation>
        <location evidence="1">Cell membrane</location>
        <topology evidence="1">Multi-pass membrane protein</topology>
    </subcellularLocation>
</comment>
<dbReference type="STRING" id="1121476.SAMN02745751_00344"/>
<evidence type="ECO:0000256" key="2">
    <source>
        <dbReference type="ARBA" id="ARBA00007935"/>
    </source>
</evidence>
<dbReference type="OrthoDB" id="9792889at2"/>
<dbReference type="CDD" id="cd06550">
    <property type="entry name" value="TM_ABC_iron-siderophores_like"/>
    <property type="match status" value="1"/>
</dbReference>
<dbReference type="GO" id="GO:0033214">
    <property type="term" value="P:siderophore-iron import into cell"/>
    <property type="evidence" value="ECO:0007669"/>
    <property type="project" value="TreeGrafter"/>
</dbReference>
<accession>A0A1M6B3I2</accession>
<protein>
    <submittedName>
        <fullName evidence="9">Iron complex transport system permease protein</fullName>
    </submittedName>
</protein>
<keyword evidence="6 8" id="KW-1133">Transmembrane helix</keyword>
<keyword evidence="4" id="KW-1003">Cell membrane</keyword>
<keyword evidence="7 8" id="KW-0472">Membrane</keyword>
<evidence type="ECO:0000256" key="5">
    <source>
        <dbReference type="ARBA" id="ARBA00022692"/>
    </source>
</evidence>
<evidence type="ECO:0000256" key="7">
    <source>
        <dbReference type="ARBA" id="ARBA00023136"/>
    </source>
</evidence>
<keyword evidence="5 8" id="KW-0812">Transmembrane</keyword>
<evidence type="ECO:0000313" key="9">
    <source>
        <dbReference type="EMBL" id="SHI43304.1"/>
    </source>
</evidence>
<evidence type="ECO:0000256" key="1">
    <source>
        <dbReference type="ARBA" id="ARBA00004651"/>
    </source>
</evidence>
<evidence type="ECO:0000313" key="10">
    <source>
        <dbReference type="Proteomes" id="UP000184052"/>
    </source>
</evidence>
<feature type="transmembrane region" description="Helical" evidence="8">
    <location>
        <begin position="237"/>
        <end position="266"/>
    </location>
</feature>
<evidence type="ECO:0000256" key="3">
    <source>
        <dbReference type="ARBA" id="ARBA00022448"/>
    </source>
</evidence>
<name>A0A1M6B3I2_9FIRM</name>
<feature type="transmembrane region" description="Helical" evidence="8">
    <location>
        <begin position="307"/>
        <end position="325"/>
    </location>
</feature>
<dbReference type="Proteomes" id="UP000184052">
    <property type="component" value="Unassembled WGS sequence"/>
</dbReference>
<sequence length="333" mass="36200">MEHNLLIRKKITYISAVSILLFIAFILSIRYGAVDLDTAEILRSIFTDAETTNRSIIWKLRMPRTLIAGLVGMCLSVAGCILQGVMKNPLASPTIIGVNSGAGLAAALTLVLWPEMEYLLTPAAFLGAFATTWIIYIISWKDGIKPLRMVLAGVAISSVISAIINTILIFFPDRITNQISFTIGTLSAKMWSDFRILLPYAAVGIFLAIVFSKKLNILLLGDEIASNLGVNIEKTRLILIGIASLLAASSVSIVGMLGFVGLIIPHMTRLIVGSDNRFLIPASALTGALVIMTCDTVARIIAKPMEIPVGIIMSLIGAPFFLFLLRRRFKYDD</sequence>
<feature type="transmembrane region" description="Helical" evidence="8">
    <location>
        <begin position="66"/>
        <end position="85"/>
    </location>
</feature>
<comment type="similarity">
    <text evidence="2">Belongs to the binding-protein-dependent transport system permease family. FecCD subfamily.</text>
</comment>
<feature type="transmembrane region" description="Helical" evidence="8">
    <location>
        <begin position="278"/>
        <end position="301"/>
    </location>
</feature>
<dbReference type="Gene3D" id="1.10.3470.10">
    <property type="entry name" value="ABC transporter involved in vitamin B12 uptake, BtuC"/>
    <property type="match status" value="1"/>
</dbReference>
<feature type="transmembrane region" description="Helical" evidence="8">
    <location>
        <begin position="192"/>
        <end position="211"/>
    </location>
</feature>
<dbReference type="EMBL" id="FQZL01000004">
    <property type="protein sequence ID" value="SHI43304.1"/>
    <property type="molecule type" value="Genomic_DNA"/>
</dbReference>
<feature type="transmembrane region" description="Helical" evidence="8">
    <location>
        <begin position="119"/>
        <end position="138"/>
    </location>
</feature>
<organism evidence="9 10">
    <name type="scientific">Dethiosulfatibacter aminovorans DSM 17477</name>
    <dbReference type="NCBI Taxonomy" id="1121476"/>
    <lineage>
        <taxon>Bacteria</taxon>
        <taxon>Bacillati</taxon>
        <taxon>Bacillota</taxon>
        <taxon>Tissierellia</taxon>
        <taxon>Dethiosulfatibacter</taxon>
    </lineage>
</organism>
<feature type="transmembrane region" description="Helical" evidence="8">
    <location>
        <begin position="12"/>
        <end position="33"/>
    </location>
</feature>
<dbReference type="FunFam" id="1.10.3470.10:FF:000001">
    <property type="entry name" value="Vitamin B12 ABC transporter permease BtuC"/>
    <property type="match status" value="1"/>
</dbReference>
<dbReference type="InterPro" id="IPR037294">
    <property type="entry name" value="ABC_BtuC-like"/>
</dbReference>
<evidence type="ECO:0000256" key="8">
    <source>
        <dbReference type="SAM" id="Phobius"/>
    </source>
</evidence>
<dbReference type="SUPFAM" id="SSF81345">
    <property type="entry name" value="ABC transporter involved in vitamin B12 uptake, BtuC"/>
    <property type="match status" value="1"/>
</dbReference>
<dbReference type="PANTHER" id="PTHR30472">
    <property type="entry name" value="FERRIC ENTEROBACTIN TRANSPORT SYSTEM PERMEASE PROTEIN"/>
    <property type="match status" value="1"/>
</dbReference>
<dbReference type="GO" id="GO:0022857">
    <property type="term" value="F:transmembrane transporter activity"/>
    <property type="evidence" value="ECO:0007669"/>
    <property type="project" value="InterPro"/>
</dbReference>
<dbReference type="InterPro" id="IPR000522">
    <property type="entry name" value="ABC_transptr_permease_BtuC"/>
</dbReference>
<proteinExistence type="inferred from homology"/>
<keyword evidence="10" id="KW-1185">Reference proteome</keyword>
<feature type="transmembrane region" description="Helical" evidence="8">
    <location>
        <begin position="150"/>
        <end position="171"/>
    </location>
</feature>